<dbReference type="OrthoDB" id="2417302at2"/>
<evidence type="ECO:0000313" key="2">
    <source>
        <dbReference type="EMBL" id="REH91023.1"/>
    </source>
</evidence>
<evidence type="ECO:0000313" key="3">
    <source>
        <dbReference type="Proteomes" id="UP000256562"/>
    </source>
</evidence>
<dbReference type="Pfam" id="PF00583">
    <property type="entry name" value="Acetyltransf_1"/>
    <property type="match status" value="1"/>
</dbReference>
<protein>
    <submittedName>
        <fullName evidence="2">GNAT family N-acetyltransferase</fullName>
    </submittedName>
</protein>
<dbReference type="InterPro" id="IPR000182">
    <property type="entry name" value="GNAT_dom"/>
</dbReference>
<dbReference type="AlphaFoldDB" id="A0A3E0ILQ7"/>
<evidence type="ECO:0000259" key="1">
    <source>
        <dbReference type="PROSITE" id="PS51186"/>
    </source>
</evidence>
<reference evidence="2 3" key="1">
    <citation type="journal article" date="2018" name="Vet. Microbiol.">
        <title>Characterisation of Staphylococcus felis isolated from cats using whole genome sequencing.</title>
        <authorList>
            <person name="Worthing K."/>
            <person name="Pang S."/>
            <person name="Trott D.J."/>
            <person name="Abraham S."/>
            <person name="Coombs G.W."/>
            <person name="Jordan D."/>
            <person name="McIntyre L."/>
            <person name="Davies M.R."/>
            <person name="Norris J."/>
        </authorList>
    </citation>
    <scope>NUCLEOTIDE SEQUENCE [LARGE SCALE GENOMIC DNA]</scope>
    <source>
        <strain evidence="2 3">F9</strain>
    </source>
</reference>
<feature type="domain" description="N-acetyltransferase" evidence="1">
    <location>
        <begin position="151"/>
        <end position="287"/>
    </location>
</feature>
<keyword evidence="2" id="KW-0808">Transferase</keyword>
<organism evidence="2 3">
    <name type="scientific">Staphylococcus felis</name>
    <dbReference type="NCBI Taxonomy" id="46127"/>
    <lineage>
        <taxon>Bacteria</taxon>
        <taxon>Bacillati</taxon>
        <taxon>Bacillota</taxon>
        <taxon>Bacilli</taxon>
        <taxon>Bacillales</taxon>
        <taxon>Staphylococcaceae</taxon>
        <taxon>Staphylococcus</taxon>
    </lineage>
</organism>
<accession>A0A3E0ILQ7</accession>
<name>A0A3E0ILQ7_9STAP</name>
<sequence>MEITRVQSASEITTFIQSNVNATQSYTNKLPTQYDEALMLFLKEAVQTTGIYVVKENNDIQMVMMCIPYFENRFKVIGPITKQGYTPTGSVFDALFHKMTQRIDSDAIYYFAYAAENEHIKAFMKTIGASYTFTDYYLETSRDLGETENLHHIIQYQPAYFRSFQKLHESTFTHHEMTAEEIEQSLDSDHQLFLYMAEGILKGYLYLIYDRNQQHAEIKYFSSHSDYRLKGIAFDLIQHAIHHVLQQDQFDRIYFKIRSKNHRLVERFHELGFNITSEYRKFKYVSS</sequence>
<dbReference type="SUPFAM" id="SSF55729">
    <property type="entry name" value="Acyl-CoA N-acyltransferases (Nat)"/>
    <property type="match status" value="1"/>
</dbReference>
<proteinExistence type="predicted"/>
<dbReference type="CDD" id="cd04301">
    <property type="entry name" value="NAT_SF"/>
    <property type="match status" value="1"/>
</dbReference>
<dbReference type="Proteomes" id="UP000256562">
    <property type="component" value="Unassembled WGS sequence"/>
</dbReference>
<dbReference type="PANTHER" id="PTHR43415">
    <property type="entry name" value="SPERMIDINE N(1)-ACETYLTRANSFERASE"/>
    <property type="match status" value="1"/>
</dbReference>
<gene>
    <name evidence="2" type="ORF">DOS83_11850</name>
</gene>
<dbReference type="RefSeq" id="WP_115940292.1">
    <property type="nucleotide sequence ID" value="NZ_CAJUZQ010000031.1"/>
</dbReference>
<comment type="caution">
    <text evidence="2">The sequence shown here is derived from an EMBL/GenBank/DDBJ whole genome shotgun (WGS) entry which is preliminary data.</text>
</comment>
<dbReference type="InterPro" id="IPR016181">
    <property type="entry name" value="Acyl_CoA_acyltransferase"/>
</dbReference>
<dbReference type="PROSITE" id="PS51186">
    <property type="entry name" value="GNAT"/>
    <property type="match status" value="1"/>
</dbReference>
<dbReference type="Gene3D" id="3.40.630.30">
    <property type="match status" value="1"/>
</dbReference>
<dbReference type="EMBL" id="QKXQ01000568">
    <property type="protein sequence ID" value="REH91023.1"/>
    <property type="molecule type" value="Genomic_DNA"/>
</dbReference>
<dbReference type="PANTHER" id="PTHR43415:SF6">
    <property type="entry name" value="SPERMIDINE N(1)-ACETYLTRANSFERASE"/>
    <property type="match status" value="1"/>
</dbReference>
<dbReference type="GO" id="GO:0004145">
    <property type="term" value="F:diamine N-acetyltransferase activity"/>
    <property type="evidence" value="ECO:0007669"/>
    <property type="project" value="TreeGrafter"/>
</dbReference>